<gene>
    <name evidence="2" type="ORF">SMACR_07731</name>
</gene>
<accession>A0A8S8ZNL4</accession>
<sequence length="154" mass="17011">MSSGTICVLSSPCCFCPAIAEPFTLQQILFSLIQTINAIELVTFTSRDNIPHLQTASNTSNHPPCPTSSKTSKKPSIPKSANKPPSPTTTHTSAVPIPTPTTTKPRPSSTQRPIPHNKCLLQRAMCPTPRRQRQRRSHARWHPGPRRTAETWVE</sequence>
<comment type="caution">
    <text evidence="2">The sequence shown here is derived from an EMBL/GenBank/DDBJ whole genome shotgun (WGS) entry which is preliminary data.</text>
</comment>
<feature type="compositionally biased region" description="Basic residues" evidence="1">
    <location>
        <begin position="130"/>
        <end position="145"/>
    </location>
</feature>
<dbReference type="EMBL" id="NMPR01000096">
    <property type="protein sequence ID" value="KAA8630730.1"/>
    <property type="molecule type" value="Genomic_DNA"/>
</dbReference>
<evidence type="ECO:0000256" key="1">
    <source>
        <dbReference type="SAM" id="MobiDB-lite"/>
    </source>
</evidence>
<feature type="compositionally biased region" description="Low complexity" evidence="1">
    <location>
        <begin position="100"/>
        <end position="113"/>
    </location>
</feature>
<reference evidence="2 3" key="1">
    <citation type="submission" date="2017-07" db="EMBL/GenBank/DDBJ databases">
        <title>Genome sequence of the Sordaria macrospora wild type strain R19027.</title>
        <authorList>
            <person name="Nowrousian M."/>
            <person name="Teichert I."/>
            <person name="Kueck U."/>
        </authorList>
    </citation>
    <scope>NUCLEOTIDE SEQUENCE [LARGE SCALE GENOMIC DNA]</scope>
    <source>
        <strain evidence="2 3">R19027</strain>
        <tissue evidence="2">Mycelium</tissue>
    </source>
</reference>
<organism evidence="2 3">
    <name type="scientific">Sordaria macrospora</name>
    <dbReference type="NCBI Taxonomy" id="5147"/>
    <lineage>
        <taxon>Eukaryota</taxon>
        <taxon>Fungi</taxon>
        <taxon>Dikarya</taxon>
        <taxon>Ascomycota</taxon>
        <taxon>Pezizomycotina</taxon>
        <taxon>Sordariomycetes</taxon>
        <taxon>Sordariomycetidae</taxon>
        <taxon>Sordariales</taxon>
        <taxon>Sordariaceae</taxon>
        <taxon>Sordaria</taxon>
    </lineage>
</organism>
<feature type="compositionally biased region" description="Low complexity" evidence="1">
    <location>
        <begin position="67"/>
        <end position="80"/>
    </location>
</feature>
<proteinExistence type="predicted"/>
<evidence type="ECO:0000313" key="3">
    <source>
        <dbReference type="Proteomes" id="UP000433876"/>
    </source>
</evidence>
<dbReference type="Proteomes" id="UP000433876">
    <property type="component" value="Unassembled WGS sequence"/>
</dbReference>
<evidence type="ECO:0000313" key="2">
    <source>
        <dbReference type="EMBL" id="KAA8630730.1"/>
    </source>
</evidence>
<feature type="compositionally biased region" description="Polar residues" evidence="1">
    <location>
        <begin position="53"/>
        <end position="62"/>
    </location>
</feature>
<dbReference type="AlphaFoldDB" id="A0A8S8ZNL4"/>
<name>A0A8S8ZNL4_SORMA</name>
<feature type="region of interest" description="Disordered" evidence="1">
    <location>
        <begin position="53"/>
        <end position="154"/>
    </location>
</feature>
<protein>
    <submittedName>
        <fullName evidence="2">Uncharacterized protein</fullName>
    </submittedName>
</protein>